<dbReference type="InterPro" id="IPR012340">
    <property type="entry name" value="NA-bd_OB-fold"/>
</dbReference>
<dbReference type="Proteomes" id="UP000176741">
    <property type="component" value="Unassembled WGS sequence"/>
</dbReference>
<dbReference type="EMBL" id="MGGD01000006">
    <property type="protein sequence ID" value="OGM21580.1"/>
    <property type="molecule type" value="Genomic_DNA"/>
</dbReference>
<dbReference type="GO" id="GO:0005829">
    <property type="term" value="C:cytosol"/>
    <property type="evidence" value="ECO:0007669"/>
    <property type="project" value="UniProtKB-ARBA"/>
</dbReference>
<organism evidence="12 13">
    <name type="scientific">Candidatus Woesebacteria bacterium RIFCSPHIGHO2_01_FULL_38_26b</name>
    <dbReference type="NCBI Taxonomy" id="1802491"/>
    <lineage>
        <taxon>Bacteria</taxon>
        <taxon>Candidatus Woeseibacteriota</taxon>
    </lineage>
</organism>
<dbReference type="InterPro" id="IPR008991">
    <property type="entry name" value="Translation_prot_SH3-like_sf"/>
</dbReference>
<dbReference type="HAMAP" id="MF_00141">
    <property type="entry name" value="EF_P"/>
    <property type="match status" value="1"/>
</dbReference>
<keyword evidence="6 7" id="KW-0648">Protein biosynthesis</keyword>
<dbReference type="FunFam" id="2.40.50.140:FF:000009">
    <property type="entry name" value="Elongation factor P"/>
    <property type="match status" value="1"/>
</dbReference>
<proteinExistence type="inferred from homology"/>
<dbReference type="FunFam" id="2.30.30.30:FF:000003">
    <property type="entry name" value="Elongation factor P"/>
    <property type="match status" value="1"/>
</dbReference>
<dbReference type="Pfam" id="PF08207">
    <property type="entry name" value="EFP_N"/>
    <property type="match status" value="1"/>
</dbReference>
<evidence type="ECO:0000313" key="13">
    <source>
        <dbReference type="Proteomes" id="UP000176741"/>
    </source>
</evidence>
<feature type="domain" description="Elongation factor P C-terminal" evidence="10">
    <location>
        <begin position="129"/>
        <end position="184"/>
    </location>
</feature>
<dbReference type="Gene3D" id="2.30.30.30">
    <property type="match status" value="1"/>
</dbReference>
<comment type="similarity">
    <text evidence="3 7 9">Belongs to the elongation factor P family.</text>
</comment>
<feature type="domain" description="Translation elongation factor P/YeiP central" evidence="11">
    <location>
        <begin position="67"/>
        <end position="121"/>
    </location>
</feature>
<dbReference type="Pfam" id="PF09285">
    <property type="entry name" value="Elong-fact-P_C"/>
    <property type="match status" value="1"/>
</dbReference>
<dbReference type="InterPro" id="IPR014722">
    <property type="entry name" value="Rib_uL2_dom2"/>
</dbReference>
<dbReference type="InterPro" id="IPR013185">
    <property type="entry name" value="Transl_elong_KOW-like"/>
</dbReference>
<evidence type="ECO:0000256" key="3">
    <source>
        <dbReference type="ARBA" id="ARBA00009479"/>
    </source>
</evidence>
<evidence type="ECO:0000259" key="10">
    <source>
        <dbReference type="SMART" id="SM00841"/>
    </source>
</evidence>
<evidence type="ECO:0000256" key="5">
    <source>
        <dbReference type="ARBA" id="ARBA00022768"/>
    </source>
</evidence>
<evidence type="ECO:0000256" key="4">
    <source>
        <dbReference type="ARBA" id="ARBA00022490"/>
    </source>
</evidence>
<comment type="pathway">
    <text evidence="2 7">Protein biosynthesis; polypeptide chain elongation.</text>
</comment>
<dbReference type="SMART" id="SM00841">
    <property type="entry name" value="Elong-fact-P_C"/>
    <property type="match status" value="1"/>
</dbReference>
<comment type="caution">
    <text evidence="12">The sequence shown here is derived from an EMBL/GenBank/DDBJ whole genome shotgun (WGS) entry which is preliminary data.</text>
</comment>
<dbReference type="GO" id="GO:0043043">
    <property type="term" value="P:peptide biosynthetic process"/>
    <property type="evidence" value="ECO:0007669"/>
    <property type="project" value="InterPro"/>
</dbReference>
<dbReference type="InterPro" id="IPR015365">
    <property type="entry name" value="Elong-fact-P_C"/>
</dbReference>
<evidence type="ECO:0000256" key="7">
    <source>
        <dbReference type="HAMAP-Rule" id="MF_00141"/>
    </source>
</evidence>
<dbReference type="PIRSF" id="PIRSF005901">
    <property type="entry name" value="EF-P"/>
    <property type="match status" value="1"/>
</dbReference>
<protein>
    <recommendedName>
        <fullName evidence="7 8">Elongation factor P</fullName>
        <shortName evidence="7">EF-P</shortName>
    </recommendedName>
</protein>
<evidence type="ECO:0000313" key="12">
    <source>
        <dbReference type="EMBL" id="OGM21580.1"/>
    </source>
</evidence>
<dbReference type="PANTHER" id="PTHR30053:SF14">
    <property type="entry name" value="TRANSLATION ELONGATION FACTOR KOW-LIKE DOMAIN-CONTAINING PROTEIN"/>
    <property type="match status" value="1"/>
</dbReference>
<dbReference type="SMART" id="SM01185">
    <property type="entry name" value="EFP"/>
    <property type="match status" value="1"/>
</dbReference>
<dbReference type="SUPFAM" id="SSF50104">
    <property type="entry name" value="Translation proteins SH3-like domain"/>
    <property type="match status" value="1"/>
</dbReference>
<keyword evidence="5 7" id="KW-0251">Elongation factor</keyword>
<sequence length="186" mass="20875">MIQSTDLKNGVTFLSNGKPFRVMKYSHIKMGRGGATVRVTAKNLMDGNIEEKTYSSNVKVEDVGTSKRKLQFLYSEGNSVVFMDPINFDQVEIDRKIISDEIVYIKEGQEVNVLFWDEKPLSIDIPPKVRLKVTETAPGVKGNSATNVFKSAILENGLQVKIPLFINQDESVIVDTRTGEYVERAK</sequence>
<evidence type="ECO:0000256" key="9">
    <source>
        <dbReference type="RuleBase" id="RU004389"/>
    </source>
</evidence>
<dbReference type="Gene3D" id="2.40.50.140">
    <property type="entry name" value="Nucleic acid-binding proteins"/>
    <property type="match status" value="2"/>
</dbReference>
<dbReference type="NCBIfam" id="NF001810">
    <property type="entry name" value="PRK00529.1"/>
    <property type="match status" value="1"/>
</dbReference>
<evidence type="ECO:0000256" key="8">
    <source>
        <dbReference type="NCBIfam" id="TIGR00038"/>
    </source>
</evidence>
<evidence type="ECO:0000256" key="2">
    <source>
        <dbReference type="ARBA" id="ARBA00004815"/>
    </source>
</evidence>
<name>A0A1F7Y324_9BACT</name>
<dbReference type="InterPro" id="IPR011768">
    <property type="entry name" value="Transl_elongation_fac_P"/>
</dbReference>
<dbReference type="GO" id="GO:0003746">
    <property type="term" value="F:translation elongation factor activity"/>
    <property type="evidence" value="ECO:0007669"/>
    <property type="project" value="UniProtKB-UniRule"/>
</dbReference>
<keyword evidence="4 7" id="KW-0963">Cytoplasm</keyword>
<dbReference type="AlphaFoldDB" id="A0A1F7Y324"/>
<reference evidence="12 13" key="1">
    <citation type="journal article" date="2016" name="Nat. Commun.">
        <title>Thousands of microbial genomes shed light on interconnected biogeochemical processes in an aquifer system.</title>
        <authorList>
            <person name="Anantharaman K."/>
            <person name="Brown C.T."/>
            <person name="Hug L.A."/>
            <person name="Sharon I."/>
            <person name="Castelle C.J."/>
            <person name="Probst A.J."/>
            <person name="Thomas B.C."/>
            <person name="Singh A."/>
            <person name="Wilkins M.J."/>
            <person name="Karaoz U."/>
            <person name="Brodie E.L."/>
            <person name="Williams K.H."/>
            <person name="Hubbard S.S."/>
            <person name="Banfield J.F."/>
        </authorList>
    </citation>
    <scope>NUCLEOTIDE SEQUENCE [LARGE SCALE GENOMIC DNA]</scope>
</reference>
<dbReference type="NCBIfam" id="TIGR00038">
    <property type="entry name" value="efp"/>
    <property type="match status" value="1"/>
</dbReference>
<evidence type="ECO:0000256" key="6">
    <source>
        <dbReference type="ARBA" id="ARBA00022917"/>
    </source>
</evidence>
<dbReference type="SUPFAM" id="SSF50249">
    <property type="entry name" value="Nucleic acid-binding proteins"/>
    <property type="match status" value="2"/>
</dbReference>
<dbReference type="FunFam" id="2.40.50.140:FF:000004">
    <property type="entry name" value="Elongation factor P"/>
    <property type="match status" value="1"/>
</dbReference>
<dbReference type="InterPro" id="IPR001059">
    <property type="entry name" value="Transl_elong_P/YeiP_cen"/>
</dbReference>
<dbReference type="InterPro" id="IPR020599">
    <property type="entry name" value="Transl_elong_fac_P/YeiP"/>
</dbReference>
<dbReference type="UniPathway" id="UPA00345"/>
<comment type="function">
    <text evidence="7">Involved in peptide bond synthesis. Stimulates efficient translation and peptide-bond synthesis on native or reconstituted 70S ribosomes in vitro. Probably functions indirectly by altering the affinity of the ribosome for aminoacyl-tRNA, thus increasing their reactivity as acceptors for peptidyl transferase.</text>
</comment>
<dbReference type="Pfam" id="PF01132">
    <property type="entry name" value="EFP"/>
    <property type="match status" value="1"/>
</dbReference>
<dbReference type="CDD" id="cd04470">
    <property type="entry name" value="S1_EF-P_repeat_1"/>
    <property type="match status" value="1"/>
</dbReference>
<evidence type="ECO:0000259" key="11">
    <source>
        <dbReference type="SMART" id="SM01185"/>
    </source>
</evidence>
<gene>
    <name evidence="7" type="primary">efp</name>
    <name evidence="12" type="ORF">A2771_01175</name>
</gene>
<comment type="subcellular location">
    <subcellularLocation>
        <location evidence="1 7">Cytoplasm</location>
    </subcellularLocation>
</comment>
<dbReference type="CDD" id="cd05794">
    <property type="entry name" value="S1_EF-P_repeat_2"/>
    <property type="match status" value="1"/>
</dbReference>
<dbReference type="PANTHER" id="PTHR30053">
    <property type="entry name" value="ELONGATION FACTOR P"/>
    <property type="match status" value="1"/>
</dbReference>
<accession>A0A1F7Y324</accession>
<evidence type="ECO:0000256" key="1">
    <source>
        <dbReference type="ARBA" id="ARBA00004496"/>
    </source>
</evidence>